<dbReference type="SUPFAM" id="SSF53756">
    <property type="entry name" value="UDP-Glycosyltransferase/glycogen phosphorylase"/>
    <property type="match status" value="1"/>
</dbReference>
<evidence type="ECO:0000313" key="12">
    <source>
        <dbReference type="Proteomes" id="UP000006242"/>
    </source>
</evidence>
<comment type="similarity">
    <text evidence="9">Belongs to the glycosyltransferase group 1 family.</text>
</comment>
<reference evidence="11 12" key="2">
    <citation type="journal article" date="2013" name="PLoS ONE">
        <title>INDIGO - INtegrated Data Warehouse of MIcrobial GenOmes with Examples from the Red Sea Extremophiles.</title>
        <authorList>
            <person name="Alam I."/>
            <person name="Antunes A."/>
            <person name="Kamau A.A."/>
            <person name="Ba Alawi W."/>
            <person name="Kalkatawi M."/>
            <person name="Stingl U."/>
            <person name="Bajic V.B."/>
        </authorList>
    </citation>
    <scope>NUCLEOTIDE SEQUENCE [LARGE SCALE GENOMIC DNA]</scope>
    <source>
        <strain evidence="11 12">E1L3A</strain>
    </source>
</reference>
<feature type="site" description="Transition state stabilizer" evidence="8">
    <location>
        <position position="146"/>
    </location>
</feature>
<evidence type="ECO:0000313" key="11">
    <source>
        <dbReference type="EMBL" id="ERJ18317.1"/>
    </source>
</evidence>
<comment type="pathway">
    <text evidence="1 9">Bacterial outer membrane biogenesis; LPS core biosynthesis.</text>
</comment>
<proteinExistence type="inferred from homology"/>
<protein>
    <recommendedName>
        <fullName evidence="3 9">3-deoxy-D-manno-octulosonic acid transferase</fullName>
        <shortName evidence="9">Kdo transferase</shortName>
        <ecNumber evidence="2 9">2.4.99.12</ecNumber>
    </recommendedName>
    <alternativeName>
        <fullName evidence="5 9">Lipid IV(A) 3-deoxy-D-manno-octulosonic acid transferase</fullName>
    </alternativeName>
</protein>
<dbReference type="InterPro" id="IPR039901">
    <property type="entry name" value="Kdotransferase"/>
</dbReference>
<evidence type="ECO:0000256" key="6">
    <source>
        <dbReference type="ARBA" id="ARBA00049183"/>
    </source>
</evidence>
<dbReference type="EC" id="2.4.99.12" evidence="2 9"/>
<accession>U2EJ06</accession>
<evidence type="ECO:0000256" key="5">
    <source>
        <dbReference type="ARBA" id="ARBA00031445"/>
    </source>
</evidence>
<evidence type="ECO:0000256" key="8">
    <source>
        <dbReference type="PIRSR" id="PIRSR639901-2"/>
    </source>
</evidence>
<dbReference type="InterPro" id="IPR007507">
    <property type="entry name" value="Glycos_transf_N"/>
</dbReference>
<dbReference type="GO" id="GO:0043842">
    <property type="term" value="F:Kdo transferase activity"/>
    <property type="evidence" value="ECO:0007669"/>
    <property type="project" value="UniProtKB-EC"/>
</dbReference>
<dbReference type="eggNOG" id="COG1519">
    <property type="taxonomic scope" value="Bacteria"/>
</dbReference>
<organism evidence="11 12">
    <name type="scientific">Salinisphaera shabanensis E1L3A</name>
    <dbReference type="NCBI Taxonomy" id="1033802"/>
    <lineage>
        <taxon>Bacteria</taxon>
        <taxon>Pseudomonadati</taxon>
        <taxon>Pseudomonadota</taxon>
        <taxon>Gammaproteobacteria</taxon>
        <taxon>Salinisphaerales</taxon>
        <taxon>Salinisphaeraceae</taxon>
        <taxon>Salinisphaera</taxon>
    </lineage>
</organism>
<dbReference type="GO" id="GO:0005886">
    <property type="term" value="C:plasma membrane"/>
    <property type="evidence" value="ECO:0007669"/>
    <property type="project" value="UniProtKB-SubCell"/>
</dbReference>
<dbReference type="Gene3D" id="3.40.50.2000">
    <property type="entry name" value="Glycogen Phosphorylase B"/>
    <property type="match status" value="1"/>
</dbReference>
<dbReference type="Pfam" id="PF04413">
    <property type="entry name" value="Glycos_transf_N"/>
    <property type="match status" value="1"/>
</dbReference>
<keyword evidence="12" id="KW-1185">Reference proteome</keyword>
<evidence type="ECO:0000256" key="9">
    <source>
        <dbReference type="RuleBase" id="RU365103"/>
    </source>
</evidence>
<keyword evidence="9" id="KW-0812">Transmembrane</keyword>
<feature type="transmembrane region" description="Helical" evidence="9">
    <location>
        <begin position="21"/>
        <end position="40"/>
    </location>
</feature>
<evidence type="ECO:0000256" key="4">
    <source>
        <dbReference type="ARBA" id="ARBA00022679"/>
    </source>
</evidence>
<keyword evidence="9" id="KW-0448">Lipopolysaccharide biosynthesis</keyword>
<dbReference type="Gene3D" id="3.40.50.11720">
    <property type="entry name" value="3-Deoxy-D-manno-octulosonic-acid transferase, N-terminal domain"/>
    <property type="match status" value="1"/>
</dbReference>
<feature type="site" description="Transition state stabilizer" evidence="8">
    <location>
        <position position="226"/>
    </location>
</feature>
<comment type="catalytic activity">
    <reaction evidence="6 9">
        <text>lipid IVA (E. coli) + CMP-3-deoxy-beta-D-manno-octulosonate = alpha-Kdo-(2-&gt;6)-lipid IVA (E. coli) + CMP + H(+)</text>
        <dbReference type="Rhea" id="RHEA:28066"/>
        <dbReference type="ChEBI" id="CHEBI:15378"/>
        <dbReference type="ChEBI" id="CHEBI:58603"/>
        <dbReference type="ChEBI" id="CHEBI:60364"/>
        <dbReference type="ChEBI" id="CHEBI:60377"/>
        <dbReference type="ChEBI" id="CHEBI:85987"/>
        <dbReference type="EC" id="2.4.99.12"/>
    </reaction>
</comment>
<dbReference type="OrthoDB" id="9789797at2"/>
<dbReference type="FunFam" id="3.40.50.11720:FF:000001">
    <property type="entry name" value="3-deoxy-D-manno-octulosonic acid transferase"/>
    <property type="match status" value="1"/>
</dbReference>
<comment type="subcellular location">
    <subcellularLocation>
        <location evidence="9">Cell membrane</location>
    </subcellularLocation>
</comment>
<sequence>MTDHSGSSAFPARLADLLMRGIYRLVTWAGLPVALAYFYGRGRREPAYRRHWNERLGYVGDVPAGAIWVHAASVGEAVLVTPLIRRLKQAHPHRPLLVTTMTPTGRERIERVFAGDVYCRYMPLDTVGAPRRFMRSARPRLGVIAETELWPHLLAAADRYDVPIALVNASVSARSAARYRNPLWRHTIARMLASLAAVGAASDVHAERFVALGAPPERVHVIGNLKYDSLPTGVGEAQAKFLREGWKAGDRPIWVAASTHEGEEAQVLEAWAELRARHPKLLLVIAPRHPQRFAAVAELLKSRGIAFVRRSAGQPVDDNIGVVLADTLGEVPLFYAAADAVLVGGSLVPGIEGHNVLEPAALARAFCVGPHVREWQDIVEALVAVEAACICDTTTALVATLHGWLADPVGAAAAGRAGRRLVNERSGALERSMHMIETLADVTA</sequence>
<reference evidence="11 12" key="1">
    <citation type="journal article" date="2011" name="J. Bacteriol.">
        <title>Genome sequence of Salinisphaera shabanensis, a gammaproteobacterium from the harsh, variable environment of the brine-seawater interface of the Shaban Deep in the Red Sea.</title>
        <authorList>
            <person name="Antunes A."/>
            <person name="Alam I."/>
            <person name="Bajic V.B."/>
            <person name="Stingl U."/>
        </authorList>
    </citation>
    <scope>NUCLEOTIDE SEQUENCE [LARGE SCALE GENOMIC DNA]</scope>
    <source>
        <strain evidence="11 12">E1L3A</strain>
    </source>
</reference>
<dbReference type="PANTHER" id="PTHR42755:SF1">
    <property type="entry name" value="3-DEOXY-D-MANNO-OCTULOSONIC ACID TRANSFERASE, MITOCHONDRIAL-RELATED"/>
    <property type="match status" value="1"/>
</dbReference>
<evidence type="ECO:0000256" key="2">
    <source>
        <dbReference type="ARBA" id="ARBA00012621"/>
    </source>
</evidence>
<dbReference type="GO" id="GO:0009245">
    <property type="term" value="P:lipid A biosynthetic process"/>
    <property type="evidence" value="ECO:0007669"/>
    <property type="project" value="TreeGrafter"/>
</dbReference>
<evidence type="ECO:0000256" key="1">
    <source>
        <dbReference type="ARBA" id="ARBA00004713"/>
    </source>
</evidence>
<keyword evidence="9" id="KW-1133">Transmembrane helix</keyword>
<dbReference type="Proteomes" id="UP000006242">
    <property type="component" value="Unassembled WGS sequence"/>
</dbReference>
<evidence type="ECO:0000256" key="3">
    <source>
        <dbReference type="ARBA" id="ARBA00019077"/>
    </source>
</evidence>
<dbReference type="AlphaFoldDB" id="U2EJ06"/>
<dbReference type="InterPro" id="IPR038107">
    <property type="entry name" value="Glycos_transf_N_sf"/>
</dbReference>
<keyword evidence="9" id="KW-1003">Cell membrane</keyword>
<evidence type="ECO:0000256" key="7">
    <source>
        <dbReference type="PIRSR" id="PIRSR639901-1"/>
    </source>
</evidence>
<feature type="domain" description="3-deoxy-D-manno-octulosonic-acid transferase N-terminal" evidence="10">
    <location>
        <begin position="51"/>
        <end position="228"/>
    </location>
</feature>
<dbReference type="UniPathway" id="UPA00958"/>
<dbReference type="EMBL" id="AFNV02000020">
    <property type="protein sequence ID" value="ERJ18317.1"/>
    <property type="molecule type" value="Genomic_DNA"/>
</dbReference>
<keyword evidence="9" id="KW-0472">Membrane</keyword>
<comment type="function">
    <text evidence="9">Involved in lipopolysaccharide (LPS) biosynthesis. Catalyzes the transfer of 3-deoxy-D-manno-octulosonate (Kdo) residue(s) from CMP-Kdo to lipid IV(A), the tetraacyldisaccharide-1,4'-bisphosphate precursor of lipid A.</text>
</comment>
<dbReference type="GO" id="GO:0009244">
    <property type="term" value="P:lipopolysaccharide core region biosynthetic process"/>
    <property type="evidence" value="ECO:0007669"/>
    <property type="project" value="UniProtKB-UniRule"/>
</dbReference>
<dbReference type="RefSeq" id="WP_006913540.1">
    <property type="nucleotide sequence ID" value="NZ_AFNV02000020.1"/>
</dbReference>
<dbReference type="PANTHER" id="PTHR42755">
    <property type="entry name" value="3-DEOXY-MANNO-OCTULOSONATE CYTIDYLYLTRANSFERASE"/>
    <property type="match status" value="1"/>
</dbReference>
<name>U2EJ06_9GAMM</name>
<evidence type="ECO:0000259" key="10">
    <source>
        <dbReference type="Pfam" id="PF04413"/>
    </source>
</evidence>
<gene>
    <name evidence="11" type="primary">waaA</name>
    <name evidence="11" type="ORF">SSPSH_002777</name>
</gene>
<feature type="active site" description="Proton acceptor" evidence="7">
    <location>
        <position position="76"/>
    </location>
</feature>
<comment type="caution">
    <text evidence="11">The sequence shown here is derived from an EMBL/GenBank/DDBJ whole genome shotgun (WGS) entry which is preliminary data.</text>
</comment>
<dbReference type="STRING" id="1033802.SSPSH_002777"/>
<keyword evidence="4 9" id="KW-0808">Transferase</keyword>